<dbReference type="PANTHER" id="PTHR36174">
    <property type="entry name" value="LIPID II:GLYCINE GLYCYLTRANSFERASE"/>
    <property type="match status" value="1"/>
</dbReference>
<dbReference type="PANTHER" id="PTHR36174:SF1">
    <property type="entry name" value="LIPID II:GLYCINE GLYCYLTRANSFERASE"/>
    <property type="match status" value="1"/>
</dbReference>
<organism evidence="2 3">
    <name type="scientific">Halobaculum roseum</name>
    <dbReference type="NCBI Taxonomy" id="2175149"/>
    <lineage>
        <taxon>Archaea</taxon>
        <taxon>Methanobacteriati</taxon>
        <taxon>Methanobacteriota</taxon>
        <taxon>Stenosarchaea group</taxon>
        <taxon>Halobacteria</taxon>
        <taxon>Halobacteriales</taxon>
        <taxon>Haloferacaceae</taxon>
        <taxon>Halobaculum</taxon>
    </lineage>
</organism>
<name>A0ABD5MQQ0_9EURY</name>
<dbReference type="RefSeq" id="WP_222923731.1">
    <property type="nucleotide sequence ID" value="NZ_CP082288.1"/>
</dbReference>
<proteinExistence type="predicted"/>
<protein>
    <submittedName>
        <fullName evidence="2">GNAT family N-acetyltransferase</fullName>
        <ecNumber evidence="2">2.3.1.-</ecNumber>
    </submittedName>
</protein>
<evidence type="ECO:0000259" key="1">
    <source>
        <dbReference type="Pfam" id="PF13480"/>
    </source>
</evidence>
<dbReference type="SUPFAM" id="SSF55729">
    <property type="entry name" value="Acyl-CoA N-acyltransferases (Nat)"/>
    <property type="match status" value="1"/>
</dbReference>
<dbReference type="InterPro" id="IPR050644">
    <property type="entry name" value="PG_Glycine_Bridge_Synth"/>
</dbReference>
<dbReference type="EC" id="2.3.1.-" evidence="2"/>
<reference evidence="2" key="1">
    <citation type="submission" date="2024-09" db="EMBL/GenBank/DDBJ databases">
        <authorList>
            <person name="Sun Q."/>
        </authorList>
    </citation>
    <scope>NUCLEOTIDE SEQUENCE [LARGE SCALE GENOMIC DNA]</scope>
    <source>
        <strain evidence="2">JCM 31273</strain>
    </source>
</reference>
<dbReference type="Gene3D" id="3.40.630.30">
    <property type="match status" value="1"/>
</dbReference>
<dbReference type="AlphaFoldDB" id="A0ABD5MQQ0"/>
<evidence type="ECO:0000313" key="3">
    <source>
        <dbReference type="Proteomes" id="UP001589595"/>
    </source>
</evidence>
<dbReference type="EMBL" id="JBHMAJ010000011">
    <property type="protein sequence ID" value="MFB9826138.1"/>
    <property type="molecule type" value="Genomic_DNA"/>
</dbReference>
<accession>A0ABD5MQQ0</accession>
<gene>
    <name evidence="2" type="ORF">ACFFOL_18360</name>
</gene>
<evidence type="ECO:0000313" key="2">
    <source>
        <dbReference type="EMBL" id="MFB9826138.1"/>
    </source>
</evidence>
<dbReference type="InterPro" id="IPR038740">
    <property type="entry name" value="BioF2-like_GNAT_dom"/>
</dbReference>
<dbReference type="GeneID" id="67212728"/>
<dbReference type="Proteomes" id="UP001589595">
    <property type="component" value="Unassembled WGS sequence"/>
</dbReference>
<keyword evidence="2" id="KW-0012">Acyltransferase</keyword>
<feature type="domain" description="BioF2-like acetyltransferase" evidence="1">
    <location>
        <begin position="191"/>
        <end position="315"/>
    </location>
</feature>
<sequence>MFESATGGSAGDSSRLESTTCRGIEEIRENQLNNLVTQSEGGTLFHRYGWLAAVEEGLDVEPRHVIVRKGDNPVGFLPNFAADLPLPGEVGDRIADALPLEIVQPPPPGYGGPILTSDTLEILARLFDPAALTNGPRTVSHYVQTFDPDAVRYGRFLESLGYTPKITECTFVLDLDDDWETIHDNMDKGRRRGIRRALEQDYEVEIRPFGDELKRTHDDYVSNIERVGGNRLPLRFFEAIAARIPERVRLFKAVVDGDEVGRYVYLLDDESSVLHHWLSAIGDSDDFDRYPSELLHQRAIKWGMREGYDRYSFGPVSPHFSNSVFRFKEKYGGKPVQLCRWERGTLPGASTVYDLARTRYRRSQIDTE</sequence>
<comment type="caution">
    <text evidence="2">The sequence shown here is derived from an EMBL/GenBank/DDBJ whole genome shotgun (WGS) entry which is preliminary data.</text>
</comment>
<dbReference type="GO" id="GO:0016746">
    <property type="term" value="F:acyltransferase activity"/>
    <property type="evidence" value="ECO:0007669"/>
    <property type="project" value="UniProtKB-KW"/>
</dbReference>
<dbReference type="InterPro" id="IPR016181">
    <property type="entry name" value="Acyl_CoA_acyltransferase"/>
</dbReference>
<dbReference type="Pfam" id="PF13480">
    <property type="entry name" value="Acetyltransf_6"/>
    <property type="match status" value="1"/>
</dbReference>
<keyword evidence="2" id="KW-0808">Transferase</keyword>
<keyword evidence="3" id="KW-1185">Reference proteome</keyword>